<sequence>MFFPLPYYSPSPFLALLLPIHSSPLRPHLVAGLRSGSRPPSARRNFGGRAGLLTRWLC</sequence>
<reference evidence="1" key="2">
    <citation type="submission" date="2018-03" db="EMBL/GenBank/DDBJ databases">
        <title>The Triticum urartu genome reveals the dynamic nature of wheat genome evolution.</title>
        <authorList>
            <person name="Ling H."/>
            <person name="Ma B."/>
            <person name="Shi X."/>
            <person name="Liu H."/>
            <person name="Dong L."/>
            <person name="Sun H."/>
            <person name="Cao Y."/>
            <person name="Gao Q."/>
            <person name="Zheng S."/>
            <person name="Li Y."/>
            <person name="Yu Y."/>
            <person name="Du H."/>
            <person name="Qi M."/>
            <person name="Li Y."/>
            <person name="Yu H."/>
            <person name="Cui Y."/>
            <person name="Wang N."/>
            <person name="Chen C."/>
            <person name="Wu H."/>
            <person name="Zhao Y."/>
            <person name="Zhang J."/>
            <person name="Li Y."/>
            <person name="Zhou W."/>
            <person name="Zhang B."/>
            <person name="Hu W."/>
            <person name="Eijk M."/>
            <person name="Tang J."/>
            <person name="Witsenboer H."/>
            <person name="Zhao S."/>
            <person name="Li Z."/>
            <person name="Zhang A."/>
            <person name="Wang D."/>
            <person name="Liang C."/>
        </authorList>
    </citation>
    <scope>NUCLEOTIDE SEQUENCE [LARGE SCALE GENOMIC DNA]</scope>
    <source>
        <strain evidence="1">cv. G1812</strain>
    </source>
</reference>
<keyword evidence="2" id="KW-1185">Reference proteome</keyword>
<dbReference type="Gramene" id="TuG1812G0300001554.01.T03">
    <property type="protein sequence ID" value="TuG1812G0300001554.01.T03"/>
    <property type="gene ID" value="TuG1812G0300001554.01"/>
</dbReference>
<name>A0A8R7PQI8_TRIUA</name>
<proteinExistence type="predicted"/>
<reference evidence="1" key="3">
    <citation type="submission" date="2022-06" db="UniProtKB">
        <authorList>
            <consortium name="EnsemblPlants"/>
        </authorList>
    </citation>
    <scope>IDENTIFICATION</scope>
</reference>
<dbReference type="Proteomes" id="UP000015106">
    <property type="component" value="Chromosome 3"/>
</dbReference>
<gene>
    <name evidence="1" type="primary">LOC125543194</name>
</gene>
<dbReference type="AlphaFoldDB" id="A0A8R7PQI8"/>
<organism evidence="1 2">
    <name type="scientific">Triticum urartu</name>
    <name type="common">Red wild einkorn</name>
    <name type="synonym">Crithodium urartu</name>
    <dbReference type="NCBI Taxonomy" id="4572"/>
    <lineage>
        <taxon>Eukaryota</taxon>
        <taxon>Viridiplantae</taxon>
        <taxon>Streptophyta</taxon>
        <taxon>Embryophyta</taxon>
        <taxon>Tracheophyta</taxon>
        <taxon>Spermatophyta</taxon>
        <taxon>Magnoliopsida</taxon>
        <taxon>Liliopsida</taxon>
        <taxon>Poales</taxon>
        <taxon>Poaceae</taxon>
        <taxon>BOP clade</taxon>
        <taxon>Pooideae</taxon>
        <taxon>Triticodae</taxon>
        <taxon>Triticeae</taxon>
        <taxon>Triticinae</taxon>
        <taxon>Triticum</taxon>
    </lineage>
</organism>
<evidence type="ECO:0000313" key="1">
    <source>
        <dbReference type="EnsemblPlants" id="TuG1812G0300001554.01.T03"/>
    </source>
</evidence>
<reference evidence="2" key="1">
    <citation type="journal article" date="2013" name="Nature">
        <title>Draft genome of the wheat A-genome progenitor Triticum urartu.</title>
        <authorList>
            <person name="Ling H.Q."/>
            <person name="Zhao S."/>
            <person name="Liu D."/>
            <person name="Wang J."/>
            <person name="Sun H."/>
            <person name="Zhang C."/>
            <person name="Fan H."/>
            <person name="Li D."/>
            <person name="Dong L."/>
            <person name="Tao Y."/>
            <person name="Gao C."/>
            <person name="Wu H."/>
            <person name="Li Y."/>
            <person name="Cui Y."/>
            <person name="Guo X."/>
            <person name="Zheng S."/>
            <person name="Wang B."/>
            <person name="Yu K."/>
            <person name="Liang Q."/>
            <person name="Yang W."/>
            <person name="Lou X."/>
            <person name="Chen J."/>
            <person name="Feng M."/>
            <person name="Jian J."/>
            <person name="Zhang X."/>
            <person name="Luo G."/>
            <person name="Jiang Y."/>
            <person name="Liu J."/>
            <person name="Wang Z."/>
            <person name="Sha Y."/>
            <person name="Zhang B."/>
            <person name="Wu H."/>
            <person name="Tang D."/>
            <person name="Shen Q."/>
            <person name="Xue P."/>
            <person name="Zou S."/>
            <person name="Wang X."/>
            <person name="Liu X."/>
            <person name="Wang F."/>
            <person name="Yang Y."/>
            <person name="An X."/>
            <person name="Dong Z."/>
            <person name="Zhang K."/>
            <person name="Zhang X."/>
            <person name="Luo M.C."/>
            <person name="Dvorak J."/>
            <person name="Tong Y."/>
            <person name="Wang J."/>
            <person name="Yang H."/>
            <person name="Li Z."/>
            <person name="Wang D."/>
            <person name="Zhang A."/>
            <person name="Wang J."/>
        </authorList>
    </citation>
    <scope>NUCLEOTIDE SEQUENCE</scope>
    <source>
        <strain evidence="2">cv. G1812</strain>
    </source>
</reference>
<evidence type="ECO:0000313" key="2">
    <source>
        <dbReference type="Proteomes" id="UP000015106"/>
    </source>
</evidence>
<accession>A0A8R7PQI8</accession>
<protein>
    <submittedName>
        <fullName evidence="1">Uncharacterized protein</fullName>
    </submittedName>
</protein>
<dbReference type="EnsemblPlants" id="TuG1812G0300001554.01.T03">
    <property type="protein sequence ID" value="TuG1812G0300001554.01.T03"/>
    <property type="gene ID" value="TuG1812G0300001554.01"/>
</dbReference>